<accession>A0ABW8CIP9</accession>
<evidence type="ECO:0000313" key="3">
    <source>
        <dbReference type="Proteomes" id="UP001614394"/>
    </source>
</evidence>
<feature type="transmembrane region" description="Helical" evidence="1">
    <location>
        <begin position="38"/>
        <end position="55"/>
    </location>
</feature>
<dbReference type="Proteomes" id="UP001614394">
    <property type="component" value="Unassembled WGS sequence"/>
</dbReference>
<keyword evidence="1" id="KW-0472">Membrane</keyword>
<evidence type="ECO:0000256" key="1">
    <source>
        <dbReference type="SAM" id="Phobius"/>
    </source>
</evidence>
<dbReference type="EMBL" id="JBITYG010000013">
    <property type="protein sequence ID" value="MFI9105672.1"/>
    <property type="molecule type" value="Genomic_DNA"/>
</dbReference>
<proteinExistence type="predicted"/>
<protein>
    <recommendedName>
        <fullName evidence="4">LytR/CpsA/Psr regulator C-terminal domain-containing protein</fullName>
    </recommendedName>
</protein>
<keyword evidence="1" id="KW-1133">Transmembrane helix</keyword>
<evidence type="ECO:0008006" key="4">
    <source>
        <dbReference type="Google" id="ProtNLM"/>
    </source>
</evidence>
<sequence>MTSPVHFQQQLAEELTARAAALPPAAAVPARPRHTRRIAVTALGLAAAATAVVLIPHSAGTTAPEAGAGPSSTHAQGGSAPVLSNASYTVAPRKDGTVSLQVSGAEVSGLQTALRSLGVPAVVLRASDSCPDKVRTNPNLESVESQDPKNGRVMVIRPSAIPHGDFLVLVQSNLKGSLHPDKMGSMEVMLTTGEPACYPASQSGLGEG</sequence>
<gene>
    <name evidence="2" type="ORF">ACIGXA_34725</name>
</gene>
<evidence type="ECO:0000313" key="2">
    <source>
        <dbReference type="EMBL" id="MFI9105672.1"/>
    </source>
</evidence>
<dbReference type="RefSeq" id="WP_399656536.1">
    <property type="nucleotide sequence ID" value="NZ_JBITYG010000013.1"/>
</dbReference>
<keyword evidence="3" id="KW-1185">Reference proteome</keyword>
<name>A0ABW8CIP9_9ACTN</name>
<keyword evidence="1" id="KW-0812">Transmembrane</keyword>
<organism evidence="2 3">
    <name type="scientific">Streptomyces fildesensis</name>
    <dbReference type="NCBI Taxonomy" id="375757"/>
    <lineage>
        <taxon>Bacteria</taxon>
        <taxon>Bacillati</taxon>
        <taxon>Actinomycetota</taxon>
        <taxon>Actinomycetes</taxon>
        <taxon>Kitasatosporales</taxon>
        <taxon>Streptomycetaceae</taxon>
        <taxon>Streptomyces</taxon>
    </lineage>
</organism>
<comment type="caution">
    <text evidence="2">The sequence shown here is derived from an EMBL/GenBank/DDBJ whole genome shotgun (WGS) entry which is preliminary data.</text>
</comment>
<reference evidence="2 3" key="1">
    <citation type="submission" date="2024-10" db="EMBL/GenBank/DDBJ databases">
        <title>The Natural Products Discovery Center: Release of the First 8490 Sequenced Strains for Exploring Actinobacteria Biosynthetic Diversity.</title>
        <authorList>
            <person name="Kalkreuter E."/>
            <person name="Kautsar S.A."/>
            <person name="Yang D."/>
            <person name="Bader C.D."/>
            <person name="Teijaro C.N."/>
            <person name="Fluegel L."/>
            <person name="Davis C.M."/>
            <person name="Simpson J.R."/>
            <person name="Lauterbach L."/>
            <person name="Steele A.D."/>
            <person name="Gui C."/>
            <person name="Meng S."/>
            <person name="Li G."/>
            <person name="Viehrig K."/>
            <person name="Ye F."/>
            <person name="Su P."/>
            <person name="Kiefer A.F."/>
            <person name="Nichols A."/>
            <person name="Cepeda A.J."/>
            <person name="Yan W."/>
            <person name="Fan B."/>
            <person name="Jiang Y."/>
            <person name="Adhikari A."/>
            <person name="Zheng C.-J."/>
            <person name="Schuster L."/>
            <person name="Cowan T.M."/>
            <person name="Smanski M.J."/>
            <person name="Chevrette M.G."/>
            <person name="De Carvalho L.P.S."/>
            <person name="Shen B."/>
        </authorList>
    </citation>
    <scope>NUCLEOTIDE SEQUENCE [LARGE SCALE GENOMIC DNA]</scope>
    <source>
        <strain evidence="2 3">NPDC053399</strain>
    </source>
</reference>